<evidence type="ECO:0000256" key="3">
    <source>
        <dbReference type="ARBA" id="ARBA00023125"/>
    </source>
</evidence>
<dbReference type="Pfam" id="PF03466">
    <property type="entry name" value="LysR_substrate"/>
    <property type="match status" value="1"/>
</dbReference>
<feature type="domain" description="HTH lysR-type" evidence="5">
    <location>
        <begin position="1"/>
        <end position="58"/>
    </location>
</feature>
<evidence type="ECO:0000259" key="5">
    <source>
        <dbReference type="PROSITE" id="PS50931"/>
    </source>
</evidence>
<evidence type="ECO:0000313" key="7">
    <source>
        <dbReference type="Proteomes" id="UP000185829"/>
    </source>
</evidence>
<dbReference type="AlphaFoldDB" id="A0A9X8RDM4"/>
<dbReference type="Gene3D" id="1.10.10.10">
    <property type="entry name" value="Winged helix-like DNA-binding domain superfamily/Winged helix DNA-binding domain"/>
    <property type="match status" value="1"/>
</dbReference>
<evidence type="ECO:0000313" key="6">
    <source>
        <dbReference type="EMBL" id="SIS01583.1"/>
    </source>
</evidence>
<dbReference type="InterPro" id="IPR000847">
    <property type="entry name" value="LysR_HTH_N"/>
</dbReference>
<keyword evidence="3 6" id="KW-0238">DNA-binding</keyword>
<proteinExistence type="inferred from homology"/>
<name>A0A9X8RDM4_9BACI</name>
<dbReference type="EMBL" id="FTMX01000009">
    <property type="protein sequence ID" value="SIS01583.1"/>
    <property type="molecule type" value="Genomic_DNA"/>
</dbReference>
<dbReference type="PANTHER" id="PTHR30126:SF40">
    <property type="entry name" value="HTH-TYPE TRANSCRIPTIONAL REGULATOR GLTR"/>
    <property type="match status" value="1"/>
</dbReference>
<dbReference type="InterPro" id="IPR005119">
    <property type="entry name" value="LysR_subst-bd"/>
</dbReference>
<keyword evidence="2" id="KW-0805">Transcription regulation</keyword>
<reference evidence="6 7" key="1">
    <citation type="submission" date="2017-01" db="EMBL/GenBank/DDBJ databases">
        <authorList>
            <person name="Varghese N."/>
            <person name="Submissions S."/>
        </authorList>
    </citation>
    <scope>NUCLEOTIDE SEQUENCE [LARGE SCALE GENOMIC DNA]</scope>
    <source>
        <strain evidence="6 7">RUG2-6</strain>
    </source>
</reference>
<dbReference type="PRINTS" id="PR00039">
    <property type="entry name" value="HTHLYSR"/>
</dbReference>
<dbReference type="RefSeq" id="WP_076371703.1">
    <property type="nucleotide sequence ID" value="NZ_FTMX01000009.1"/>
</dbReference>
<organism evidence="6 7">
    <name type="scientific">Peribacillus simplex</name>
    <dbReference type="NCBI Taxonomy" id="1478"/>
    <lineage>
        <taxon>Bacteria</taxon>
        <taxon>Bacillati</taxon>
        <taxon>Bacillota</taxon>
        <taxon>Bacilli</taxon>
        <taxon>Bacillales</taxon>
        <taxon>Bacillaceae</taxon>
        <taxon>Peribacillus</taxon>
    </lineage>
</organism>
<keyword evidence="4" id="KW-0804">Transcription</keyword>
<comment type="similarity">
    <text evidence="1">Belongs to the LysR transcriptional regulatory family.</text>
</comment>
<dbReference type="SUPFAM" id="SSF46785">
    <property type="entry name" value="Winged helix' DNA-binding domain"/>
    <property type="match status" value="1"/>
</dbReference>
<evidence type="ECO:0000256" key="4">
    <source>
        <dbReference type="ARBA" id="ARBA00023163"/>
    </source>
</evidence>
<dbReference type="InterPro" id="IPR036390">
    <property type="entry name" value="WH_DNA-bd_sf"/>
</dbReference>
<accession>A0A9X8RDM4</accession>
<dbReference type="Pfam" id="PF00126">
    <property type="entry name" value="HTH_1"/>
    <property type="match status" value="1"/>
</dbReference>
<dbReference type="FunFam" id="1.10.10.10:FF:000001">
    <property type="entry name" value="LysR family transcriptional regulator"/>
    <property type="match status" value="1"/>
</dbReference>
<dbReference type="CDD" id="cd05466">
    <property type="entry name" value="PBP2_LTTR_substrate"/>
    <property type="match status" value="1"/>
</dbReference>
<gene>
    <name evidence="6" type="ORF">SAMN05878482_10949</name>
</gene>
<comment type="caution">
    <text evidence="6">The sequence shown here is derived from an EMBL/GenBank/DDBJ whole genome shotgun (WGS) entry which is preliminary data.</text>
</comment>
<dbReference type="InterPro" id="IPR036388">
    <property type="entry name" value="WH-like_DNA-bd_sf"/>
</dbReference>
<dbReference type="Proteomes" id="UP000185829">
    <property type="component" value="Unassembled WGS sequence"/>
</dbReference>
<dbReference type="GO" id="GO:0003700">
    <property type="term" value="F:DNA-binding transcription factor activity"/>
    <property type="evidence" value="ECO:0007669"/>
    <property type="project" value="InterPro"/>
</dbReference>
<protein>
    <submittedName>
        <fullName evidence="6">DNA-binding transcriptional regulator, LysR family</fullName>
    </submittedName>
</protein>
<sequence>MHIEKLEYLVELAKTGSISIASKNLHVSPSGISQSISKLEKELGVQIFKRSRNGAEVTDEGKRIIGKAYEVLIKLQEFKEEAQSHTSTLTGDLKISTIPGILPLISTLSIYKNKYPSVNIEITESPTQSVIHDVVNHKTDIGIIPIYSDLVDSRDDIKYEILFNGIIKVLVNKNSPLAFNKTITAQDLQNQTLVLYNGELIKWFTHHYAEKFGPMKILLLSNSLDLIVKAVKDDLAIALTTDFPWRQNPYVLTGEGEIVSIEIINYEYTHVSYGWIHSTKKPLSLNAKKFIQYFKTNI</sequence>
<dbReference type="Gene3D" id="3.40.190.290">
    <property type="match status" value="1"/>
</dbReference>
<dbReference type="GO" id="GO:0000976">
    <property type="term" value="F:transcription cis-regulatory region binding"/>
    <property type="evidence" value="ECO:0007669"/>
    <property type="project" value="TreeGrafter"/>
</dbReference>
<dbReference type="SUPFAM" id="SSF53850">
    <property type="entry name" value="Periplasmic binding protein-like II"/>
    <property type="match status" value="1"/>
</dbReference>
<dbReference type="PROSITE" id="PS50931">
    <property type="entry name" value="HTH_LYSR"/>
    <property type="match status" value="1"/>
</dbReference>
<evidence type="ECO:0000256" key="2">
    <source>
        <dbReference type="ARBA" id="ARBA00023015"/>
    </source>
</evidence>
<dbReference type="PANTHER" id="PTHR30126">
    <property type="entry name" value="HTH-TYPE TRANSCRIPTIONAL REGULATOR"/>
    <property type="match status" value="1"/>
</dbReference>
<evidence type="ECO:0000256" key="1">
    <source>
        <dbReference type="ARBA" id="ARBA00009437"/>
    </source>
</evidence>